<keyword evidence="2" id="KW-1185">Reference proteome</keyword>
<dbReference type="AlphaFoldDB" id="A4CLS2"/>
<evidence type="ECO:0000313" key="1">
    <source>
        <dbReference type="EMBL" id="EAR15821.1"/>
    </source>
</evidence>
<dbReference type="eggNOG" id="ENOG5032U8S">
    <property type="taxonomic scope" value="Bacteria"/>
</dbReference>
<gene>
    <name evidence="1" type="ordered locus">RB2501_15874</name>
</gene>
<name>A4CLS2_ROBBH</name>
<dbReference type="EMBL" id="CP001712">
    <property type="protein sequence ID" value="EAR15821.1"/>
    <property type="molecule type" value="Genomic_DNA"/>
</dbReference>
<evidence type="ECO:0000313" key="2">
    <source>
        <dbReference type="Proteomes" id="UP000009049"/>
    </source>
</evidence>
<organism evidence="1 2">
    <name type="scientific">Robiginitalea biformata (strain ATCC BAA-864 / DSM 15991 / KCTC 12146 / HTCC2501)</name>
    <dbReference type="NCBI Taxonomy" id="313596"/>
    <lineage>
        <taxon>Bacteria</taxon>
        <taxon>Pseudomonadati</taxon>
        <taxon>Bacteroidota</taxon>
        <taxon>Flavobacteriia</taxon>
        <taxon>Flavobacteriales</taxon>
        <taxon>Flavobacteriaceae</taxon>
        <taxon>Robiginitalea</taxon>
    </lineage>
</organism>
<dbReference type="STRING" id="313596.RB2501_15874"/>
<accession>A4CLS2</accession>
<proteinExistence type="predicted"/>
<sequence>MDFIDGEMQTNFPYDLSLKMDSNPSLPGLDDFLRSLERIFFAESEVKLVSGKTGENQLILNLRCRLSLLDVLYHFRKGNWGHCGNPECCSAENDHLKVQLENLQNRNTQPVDIEEVNLELEDVLIVVRSTGPGSIAGEIIRLFEALGEHYVHYTKGLQAIPYEIYIPVKESVSFASQPPSHHSADAFYNYWAVYYEDSVDARIYSLRQRQILAEDLFYSDSE</sequence>
<protein>
    <submittedName>
        <fullName evidence="1">Uncharacterized protein</fullName>
    </submittedName>
</protein>
<dbReference type="HOGENOM" id="CLU_1266495_0_0_10"/>
<reference evidence="1 2" key="1">
    <citation type="journal article" date="2009" name="J. Bacteriol.">
        <title>Complete genome sequence of Robiginitalea biformata HTCC2501.</title>
        <authorList>
            <person name="Oh H.M."/>
            <person name="Giovannoni S.J."/>
            <person name="Lee K."/>
            <person name="Ferriera S."/>
            <person name="Johnson J."/>
            <person name="Cho J.C."/>
        </authorList>
    </citation>
    <scope>NUCLEOTIDE SEQUENCE [LARGE SCALE GENOMIC DNA]</scope>
    <source>
        <strain evidence="2">ATCC BAA-864 / HTCC2501 / KCTC 12146</strain>
    </source>
</reference>
<dbReference type="KEGG" id="rbi:RB2501_15874"/>
<dbReference type="Proteomes" id="UP000009049">
    <property type="component" value="Chromosome"/>
</dbReference>